<keyword evidence="2" id="KW-1185">Reference proteome</keyword>
<accession>A0A5N5TGP0</accession>
<evidence type="ECO:0000313" key="1">
    <source>
        <dbReference type="EMBL" id="KAB7505712.1"/>
    </source>
</evidence>
<dbReference type="Proteomes" id="UP000326759">
    <property type="component" value="Unassembled WGS sequence"/>
</dbReference>
<dbReference type="EMBL" id="SEYY01001126">
    <property type="protein sequence ID" value="KAB7505712.1"/>
    <property type="molecule type" value="Genomic_DNA"/>
</dbReference>
<proteinExistence type="predicted"/>
<gene>
    <name evidence="1" type="ORF">Anas_09673</name>
</gene>
<sequence>MKINSDLDVASTTDVQPKLKRIYYKCHLLIKLVKVQVLTRAA</sequence>
<organism evidence="1 2">
    <name type="scientific">Armadillidium nasatum</name>
    <dbReference type="NCBI Taxonomy" id="96803"/>
    <lineage>
        <taxon>Eukaryota</taxon>
        <taxon>Metazoa</taxon>
        <taxon>Ecdysozoa</taxon>
        <taxon>Arthropoda</taxon>
        <taxon>Crustacea</taxon>
        <taxon>Multicrustacea</taxon>
        <taxon>Malacostraca</taxon>
        <taxon>Eumalacostraca</taxon>
        <taxon>Peracarida</taxon>
        <taxon>Isopoda</taxon>
        <taxon>Oniscidea</taxon>
        <taxon>Crinocheta</taxon>
        <taxon>Armadillidiidae</taxon>
        <taxon>Armadillidium</taxon>
    </lineage>
</organism>
<reference evidence="1 2" key="1">
    <citation type="journal article" date="2019" name="PLoS Biol.">
        <title>Sex chromosomes control vertical transmission of feminizing Wolbachia symbionts in an isopod.</title>
        <authorList>
            <person name="Becking T."/>
            <person name="Chebbi M.A."/>
            <person name="Giraud I."/>
            <person name="Moumen B."/>
            <person name="Laverre T."/>
            <person name="Caubet Y."/>
            <person name="Peccoud J."/>
            <person name="Gilbert C."/>
            <person name="Cordaux R."/>
        </authorList>
    </citation>
    <scope>NUCLEOTIDE SEQUENCE [LARGE SCALE GENOMIC DNA]</scope>
    <source>
        <strain evidence="1">ANa2</strain>
        <tissue evidence="1">Whole body excluding digestive tract and cuticle</tissue>
    </source>
</reference>
<protein>
    <submittedName>
        <fullName evidence="1">Uncharacterized protein</fullName>
    </submittedName>
</protein>
<comment type="caution">
    <text evidence="1">The sequence shown here is derived from an EMBL/GenBank/DDBJ whole genome shotgun (WGS) entry which is preliminary data.</text>
</comment>
<dbReference type="AlphaFoldDB" id="A0A5N5TGP0"/>
<name>A0A5N5TGP0_9CRUS</name>
<evidence type="ECO:0000313" key="2">
    <source>
        <dbReference type="Proteomes" id="UP000326759"/>
    </source>
</evidence>